<dbReference type="RefSeq" id="WP_183447267.1">
    <property type="nucleotide sequence ID" value="NZ_JACHWB010000001.1"/>
</dbReference>
<organism evidence="1 2">
    <name type="scientific">Microvirga lupini</name>
    <dbReference type="NCBI Taxonomy" id="420324"/>
    <lineage>
        <taxon>Bacteria</taxon>
        <taxon>Pseudomonadati</taxon>
        <taxon>Pseudomonadota</taxon>
        <taxon>Alphaproteobacteria</taxon>
        <taxon>Hyphomicrobiales</taxon>
        <taxon>Methylobacteriaceae</taxon>
        <taxon>Microvirga</taxon>
    </lineage>
</organism>
<dbReference type="EMBL" id="JACHWB010000001">
    <property type="protein sequence ID" value="MBB3017733.1"/>
    <property type="molecule type" value="Genomic_DNA"/>
</dbReference>
<proteinExistence type="predicted"/>
<dbReference type="AlphaFoldDB" id="A0A7W4VI98"/>
<evidence type="ECO:0000313" key="2">
    <source>
        <dbReference type="Proteomes" id="UP000532010"/>
    </source>
</evidence>
<accession>A0A7W4VI98</accession>
<gene>
    <name evidence="1" type="ORF">FHR70_000773</name>
</gene>
<protein>
    <submittedName>
        <fullName evidence="1">Uncharacterized protein (DUF3084 family)</fullName>
    </submittedName>
</protein>
<dbReference type="Proteomes" id="UP000532010">
    <property type="component" value="Unassembled WGS sequence"/>
</dbReference>
<keyword evidence="2" id="KW-1185">Reference proteome</keyword>
<reference evidence="1 2" key="1">
    <citation type="submission" date="2020-08" db="EMBL/GenBank/DDBJ databases">
        <title>The Agave Microbiome: Exploring the role of microbial communities in plant adaptations to desert environments.</title>
        <authorList>
            <person name="Partida-Martinez L.P."/>
        </authorList>
    </citation>
    <scope>NUCLEOTIDE SEQUENCE [LARGE SCALE GENOMIC DNA]</scope>
    <source>
        <strain evidence="1 2">AT3.9</strain>
    </source>
</reference>
<name>A0A7W4VI98_9HYPH</name>
<comment type="caution">
    <text evidence="1">The sequence shown here is derived from an EMBL/GenBank/DDBJ whole genome shotgun (WGS) entry which is preliminary data.</text>
</comment>
<evidence type="ECO:0000313" key="1">
    <source>
        <dbReference type="EMBL" id="MBB3017733.1"/>
    </source>
</evidence>
<sequence length="125" mass="13171">MISLRTASLAVLAALLLAGAAGGGAVVATWKANAGHGQALQDKDATILRLEGQVSELKLAIAEQNKGVAVAEAQAKAIDDMQAQAQRHLTEMATFSQGRMDKLAKLAEQSTSCGEVLRGNWEMRR</sequence>